<keyword evidence="3" id="KW-1185">Reference proteome</keyword>
<dbReference type="RefSeq" id="XP_018268329.1">
    <property type="nucleotide sequence ID" value="XM_018418181.1"/>
</dbReference>
<feature type="compositionally biased region" description="Polar residues" evidence="1">
    <location>
        <begin position="128"/>
        <end position="141"/>
    </location>
</feature>
<dbReference type="OMA" id="FKQVCSM"/>
<dbReference type="Proteomes" id="UP000053890">
    <property type="component" value="Unassembled WGS sequence"/>
</dbReference>
<dbReference type="PANTHER" id="PTHR28532:SF1">
    <property type="entry name" value="ORAL CANCER OVEREXPRESSED 1"/>
    <property type="match status" value="1"/>
</dbReference>
<reference evidence="2 3" key="1">
    <citation type="journal article" date="2015" name="Front. Microbiol.">
        <title>Genome sequence of the plant growth promoting endophytic yeast Rhodotorula graminis WP1.</title>
        <authorList>
            <person name="Firrincieli A."/>
            <person name="Otillar R."/>
            <person name="Salamov A."/>
            <person name="Schmutz J."/>
            <person name="Khan Z."/>
            <person name="Redman R.S."/>
            <person name="Fleck N.D."/>
            <person name="Lindquist E."/>
            <person name="Grigoriev I.V."/>
            <person name="Doty S.L."/>
        </authorList>
    </citation>
    <scope>NUCLEOTIDE SEQUENCE [LARGE SCALE GENOMIC DNA]</scope>
    <source>
        <strain evidence="2 3">WP1</strain>
    </source>
</reference>
<dbReference type="GeneID" id="28978629"/>
<evidence type="ECO:0000313" key="3">
    <source>
        <dbReference type="Proteomes" id="UP000053890"/>
    </source>
</evidence>
<dbReference type="PANTHER" id="PTHR28532">
    <property type="entry name" value="GEO13458P1"/>
    <property type="match status" value="1"/>
</dbReference>
<evidence type="ECO:0000256" key="1">
    <source>
        <dbReference type="SAM" id="MobiDB-lite"/>
    </source>
</evidence>
<dbReference type="AlphaFoldDB" id="A0A0P9EYJ4"/>
<proteinExistence type="predicted"/>
<dbReference type="InterPro" id="IPR052436">
    <property type="entry name" value="LTO1_adapter"/>
</dbReference>
<dbReference type="STRING" id="578459.A0A0P9EYJ4"/>
<dbReference type="OrthoDB" id="48036at2759"/>
<organism evidence="2 3">
    <name type="scientific">Rhodotorula graminis (strain WP1)</name>
    <dbReference type="NCBI Taxonomy" id="578459"/>
    <lineage>
        <taxon>Eukaryota</taxon>
        <taxon>Fungi</taxon>
        <taxon>Dikarya</taxon>
        <taxon>Basidiomycota</taxon>
        <taxon>Pucciniomycotina</taxon>
        <taxon>Microbotryomycetes</taxon>
        <taxon>Sporidiobolales</taxon>
        <taxon>Sporidiobolaceae</taxon>
        <taxon>Rhodotorula</taxon>
    </lineage>
</organism>
<gene>
    <name evidence="2" type="ORF">RHOBADRAFT_56092</name>
</gene>
<protein>
    <recommendedName>
        <fullName evidence="4">Essential protein Yae1 N-terminal domain-containing protein</fullName>
    </recommendedName>
</protein>
<accession>A0A0P9EYJ4</accession>
<feature type="region of interest" description="Disordered" evidence="1">
    <location>
        <begin position="128"/>
        <end position="148"/>
    </location>
</feature>
<dbReference type="EMBL" id="KQ474088">
    <property type="protein sequence ID" value="KPV72280.1"/>
    <property type="molecule type" value="Genomic_DNA"/>
</dbReference>
<evidence type="ECO:0000313" key="2">
    <source>
        <dbReference type="EMBL" id="KPV72280.1"/>
    </source>
</evidence>
<name>A0A0P9EYJ4_RHOGW</name>
<sequence length="148" mass="15977">MDSLLHLERDFYQQGLDSGLPHGHLHGLIEGRELGRDHAWTLWDEIGYIQGTALLWKQILAVQGPPSSSSRAASTLDSLLALVDAFPTHNDSEAAQGDVDMTAQLSTLRTKYRTACAALGIRPRMAVSSTNGDTAQGQDSLKSMGMSV</sequence>
<evidence type="ECO:0008006" key="4">
    <source>
        <dbReference type="Google" id="ProtNLM"/>
    </source>
</evidence>